<keyword evidence="10" id="KW-0675">Receptor</keyword>
<keyword evidence="9 12" id="KW-0472">Membrane</keyword>
<keyword evidence="11" id="KW-0325">Glycoprotein</keyword>
<dbReference type="PANTHER" id="PTHR48063:SF90">
    <property type="entry name" value="OS11G0565920 PROTEIN"/>
    <property type="match status" value="1"/>
</dbReference>
<evidence type="ECO:0000256" key="13">
    <source>
        <dbReference type="SAM" id="SignalP"/>
    </source>
</evidence>
<dbReference type="InterPro" id="IPR032675">
    <property type="entry name" value="LRR_dom_sf"/>
</dbReference>
<dbReference type="Pfam" id="PF13855">
    <property type="entry name" value="LRR_8"/>
    <property type="match status" value="1"/>
</dbReference>
<dbReference type="FunFam" id="3.80.10.10:FF:000383">
    <property type="entry name" value="Leucine-rich repeat receptor protein kinase EMS1"/>
    <property type="match status" value="1"/>
</dbReference>
<evidence type="ECO:0000256" key="7">
    <source>
        <dbReference type="ARBA" id="ARBA00022737"/>
    </source>
</evidence>
<comment type="subcellular location">
    <subcellularLocation>
        <location evidence="1">Cell membrane</location>
        <topology evidence="1">Single-pass type I membrane protein</topology>
    </subcellularLocation>
</comment>
<dbReference type="Proteomes" id="UP000515124">
    <property type="component" value="Unplaced"/>
</dbReference>
<dbReference type="FunFam" id="3.80.10.10:FF:000111">
    <property type="entry name" value="LRR receptor-like serine/threonine-protein kinase ERECTA"/>
    <property type="match status" value="1"/>
</dbReference>
<dbReference type="Gene3D" id="3.80.10.10">
    <property type="entry name" value="Ribonuclease Inhibitor"/>
    <property type="match status" value="4"/>
</dbReference>
<evidence type="ECO:0000256" key="4">
    <source>
        <dbReference type="ARBA" id="ARBA00022614"/>
    </source>
</evidence>
<proteinExistence type="inferred from homology"/>
<evidence type="ECO:0000259" key="15">
    <source>
        <dbReference type="Pfam" id="PF23598"/>
    </source>
</evidence>
<dbReference type="AlphaFoldDB" id="A0A6P5T4T3"/>
<comment type="similarity">
    <text evidence="2">Belongs to the RLP family.</text>
</comment>
<accession>A0A6P5T4T3</accession>
<evidence type="ECO:0000256" key="6">
    <source>
        <dbReference type="ARBA" id="ARBA00022729"/>
    </source>
</evidence>
<dbReference type="SMART" id="SM00369">
    <property type="entry name" value="LRR_TYP"/>
    <property type="match status" value="9"/>
</dbReference>
<evidence type="ECO:0000256" key="1">
    <source>
        <dbReference type="ARBA" id="ARBA00004251"/>
    </source>
</evidence>
<keyword evidence="3" id="KW-1003">Cell membrane</keyword>
<reference evidence="17" key="1">
    <citation type="submission" date="2025-08" db="UniProtKB">
        <authorList>
            <consortium name="RefSeq"/>
        </authorList>
    </citation>
    <scope>IDENTIFICATION</scope>
</reference>
<dbReference type="Pfam" id="PF00560">
    <property type="entry name" value="LRR_1"/>
    <property type="match status" value="10"/>
</dbReference>
<dbReference type="Pfam" id="PF08263">
    <property type="entry name" value="LRRNT_2"/>
    <property type="match status" value="1"/>
</dbReference>
<protein>
    <submittedName>
        <fullName evidence="17">Receptor-like protein 12</fullName>
    </submittedName>
</protein>
<feature type="domain" description="Disease resistance R13L4/SHOC-2-like LRR" evidence="15">
    <location>
        <begin position="188"/>
        <end position="327"/>
    </location>
</feature>
<dbReference type="GeneID" id="110763654"/>
<feature type="domain" description="Leucine-rich repeat-containing N-terminal plant-type" evidence="14">
    <location>
        <begin position="36"/>
        <end position="72"/>
    </location>
</feature>
<evidence type="ECO:0000256" key="3">
    <source>
        <dbReference type="ARBA" id="ARBA00022475"/>
    </source>
</evidence>
<feature type="transmembrane region" description="Helical" evidence="12">
    <location>
        <begin position="919"/>
        <end position="942"/>
    </location>
</feature>
<dbReference type="InterPro" id="IPR013210">
    <property type="entry name" value="LRR_N_plant-typ"/>
</dbReference>
<evidence type="ECO:0000259" key="14">
    <source>
        <dbReference type="Pfam" id="PF08263"/>
    </source>
</evidence>
<dbReference type="SUPFAM" id="SSF52047">
    <property type="entry name" value="RNI-like"/>
    <property type="match status" value="1"/>
</dbReference>
<keyword evidence="4" id="KW-0433">Leucine-rich repeat</keyword>
<evidence type="ECO:0000256" key="11">
    <source>
        <dbReference type="ARBA" id="ARBA00023180"/>
    </source>
</evidence>
<evidence type="ECO:0000256" key="5">
    <source>
        <dbReference type="ARBA" id="ARBA00022692"/>
    </source>
</evidence>
<dbReference type="PANTHER" id="PTHR48063">
    <property type="entry name" value="LRR RECEPTOR-LIKE KINASE"/>
    <property type="match status" value="1"/>
</dbReference>
<dbReference type="InterPro" id="IPR003591">
    <property type="entry name" value="Leu-rich_rpt_typical-subtyp"/>
</dbReference>
<dbReference type="InterPro" id="IPR001611">
    <property type="entry name" value="Leu-rich_rpt"/>
</dbReference>
<dbReference type="SMR" id="A0A6P5T4T3"/>
<dbReference type="InterPro" id="IPR055414">
    <property type="entry name" value="LRR_R13L4/SHOC2-like"/>
</dbReference>
<evidence type="ECO:0000256" key="8">
    <source>
        <dbReference type="ARBA" id="ARBA00022989"/>
    </source>
</evidence>
<dbReference type="RefSeq" id="XP_021822178.1">
    <property type="nucleotide sequence ID" value="XM_021966486.1"/>
</dbReference>
<evidence type="ECO:0000313" key="17">
    <source>
        <dbReference type="RefSeq" id="XP_021822178.1"/>
    </source>
</evidence>
<feature type="chain" id="PRO_5028146780" evidence="13">
    <location>
        <begin position="34"/>
        <end position="976"/>
    </location>
</feature>
<keyword evidence="5 12" id="KW-0812">Transmembrane</keyword>
<feature type="signal peptide" evidence="13">
    <location>
        <begin position="1"/>
        <end position="33"/>
    </location>
</feature>
<dbReference type="FunFam" id="3.80.10.10:FF:000095">
    <property type="entry name" value="LRR receptor-like serine/threonine-protein kinase GSO1"/>
    <property type="match status" value="1"/>
</dbReference>
<evidence type="ECO:0000256" key="12">
    <source>
        <dbReference type="SAM" id="Phobius"/>
    </source>
</evidence>
<evidence type="ECO:0000256" key="9">
    <source>
        <dbReference type="ARBA" id="ARBA00023136"/>
    </source>
</evidence>
<dbReference type="Pfam" id="PF23598">
    <property type="entry name" value="LRR_14"/>
    <property type="match status" value="1"/>
</dbReference>
<evidence type="ECO:0000256" key="2">
    <source>
        <dbReference type="ARBA" id="ARBA00009592"/>
    </source>
</evidence>
<dbReference type="SUPFAM" id="SSF52058">
    <property type="entry name" value="L domain-like"/>
    <property type="match status" value="2"/>
</dbReference>
<keyword evidence="16" id="KW-1185">Reference proteome</keyword>
<dbReference type="KEGG" id="pavi:110763654"/>
<evidence type="ECO:0000256" key="10">
    <source>
        <dbReference type="ARBA" id="ARBA00023170"/>
    </source>
</evidence>
<dbReference type="GO" id="GO:0005886">
    <property type="term" value="C:plasma membrane"/>
    <property type="evidence" value="ECO:0007669"/>
    <property type="project" value="UniProtKB-SubCell"/>
</dbReference>
<dbReference type="PROSITE" id="PS51450">
    <property type="entry name" value="LRR"/>
    <property type="match status" value="1"/>
</dbReference>
<sequence>MGNFNPAYHLNVALHYLLFFFLASSYLQTSVKSCIEEERRALLTFKQDLTDPSSKLSSWVGQNCCRWRGILCENRTGHVAKVDLRNPYVPSYDDQVWDEVTYQRSFLGGKINPSLLSLKHLQYLDLSNNNFHEIHIPKFFGQLKSLQYLNLSASSFGGEIPPFLGNLSNLNYLDLSWNNMFSPISLKNLSWLPHLSFLKYLNLGGHDLGSQGIGWLNVVNKLPSLLELHLRSCGIQSLPFSLQTINLTSLLVLDISHNIINSSLPEWISNLTSLRNLDLSVNSFSGPFPHELASLKSLEHLDLSYNILHDQIPKFVGNLCNLKILSLAGNKFDGGIRDLLTGFTNCTNNTLESLDLSSNGLEGELPATLGMLHNLEYLELHHNYMNGSIPESLGQLSKLAHLDLSWNSWQGILTESHFINLTRLVYLVVIMGQPLSLSFNVAYDWIPPFKLDRISIENCQVGPGFPLWLQFQTEVSSVYLRNIGISDSIPEDWFLKLSSHVIYLDLSYNQIKGKLPSQLKFPNLKFIDLSHNQFEGPLPIWYTNATVLSLESNLFFGPIPSNVNQLFPNLQELYLSENHLNGTIPLSICNIEGLSILSLRSNQLHGEFPQAWSLWSRMYVVDVANNSLSGNIPSSMGVPSSLLILKMNDNNFRGEIPSSLKNSSFVMGIDLGGNQLTGNVPSWIDSNMPQLSMLRLRSNSLSGHIPRQLCYLPSLHILDLGRNNFSGTIPDCLNNMTCLLYDDLTNNKNMSAIYDAHTTVTSKGQDLDYYKTLDLVYSIDLSSNNLEGEIPEGIISLIGLGTLNFSMNQLSGSIPSKIGNLHLLETLDLSYNHLSGKIPQSISSLTFLSHLNLSYNNLSGRIPSGSQLQVLENNSSIYKGNPSLCGVPLSTKCPGDDNITPNKDPEDKNEDDEDDKGVVWFYVSLGLGFIVGFWGVCGTLVLKKSWRYAYFRFFDGIKDKVALAIALKVARLQRKS</sequence>
<gene>
    <name evidence="17" type="primary">LOC110763654</name>
</gene>
<name>A0A6P5T4T3_PRUAV</name>
<dbReference type="SMART" id="SM00365">
    <property type="entry name" value="LRR_SD22"/>
    <property type="match status" value="7"/>
</dbReference>
<evidence type="ECO:0000313" key="16">
    <source>
        <dbReference type="Proteomes" id="UP000515124"/>
    </source>
</evidence>
<keyword evidence="7" id="KW-0677">Repeat</keyword>
<keyword evidence="8 12" id="KW-1133">Transmembrane helix</keyword>
<dbReference type="InterPro" id="IPR046956">
    <property type="entry name" value="RLP23-like"/>
</dbReference>
<dbReference type="FunFam" id="3.80.10.10:FF:000649">
    <property type="entry name" value="Leucine Rich Repeat family protein"/>
    <property type="match status" value="1"/>
</dbReference>
<dbReference type="Gramene" id="Pav_sc0001003.1_g060.1.br:mrna">
    <property type="protein sequence ID" value="Pav_sc0001003.1_g060.1.br:CDS:1"/>
    <property type="gene ID" value="Pav_sc0001003.1_g060.1.br"/>
</dbReference>
<organism evidence="16 17">
    <name type="scientific">Prunus avium</name>
    <name type="common">Cherry</name>
    <name type="synonym">Cerasus avium</name>
    <dbReference type="NCBI Taxonomy" id="42229"/>
    <lineage>
        <taxon>Eukaryota</taxon>
        <taxon>Viridiplantae</taxon>
        <taxon>Streptophyta</taxon>
        <taxon>Embryophyta</taxon>
        <taxon>Tracheophyta</taxon>
        <taxon>Spermatophyta</taxon>
        <taxon>Magnoliopsida</taxon>
        <taxon>eudicotyledons</taxon>
        <taxon>Gunneridae</taxon>
        <taxon>Pentapetalae</taxon>
        <taxon>rosids</taxon>
        <taxon>fabids</taxon>
        <taxon>Rosales</taxon>
        <taxon>Rosaceae</taxon>
        <taxon>Amygdaloideae</taxon>
        <taxon>Amygdaleae</taxon>
        <taxon>Prunus</taxon>
    </lineage>
</organism>
<keyword evidence="6 13" id="KW-0732">Signal</keyword>